<evidence type="ECO:0000313" key="21">
    <source>
        <dbReference type="Proteomes" id="UP000515135"/>
    </source>
</evidence>
<dbReference type="SMART" id="SM00079">
    <property type="entry name" value="PBPe"/>
    <property type="match status" value="1"/>
</dbReference>
<keyword evidence="11" id="KW-0628">Postsynaptic cell membrane</keyword>
<keyword evidence="10" id="KW-0325">Glycoprotein</keyword>
<organism evidence="21 22">
    <name type="scientific">Branchiostoma belcheri</name>
    <name type="common">Amphioxus</name>
    <dbReference type="NCBI Taxonomy" id="7741"/>
    <lineage>
        <taxon>Eukaryota</taxon>
        <taxon>Metazoa</taxon>
        <taxon>Chordata</taxon>
        <taxon>Cephalochordata</taxon>
        <taxon>Leptocardii</taxon>
        <taxon>Amphioxiformes</taxon>
        <taxon>Branchiostomatidae</taxon>
        <taxon>Branchiostoma</taxon>
    </lineage>
</organism>
<feature type="domain" description="Ionotropic glutamate receptor L-glutamate and glycine-binding" evidence="20">
    <location>
        <begin position="276"/>
        <end position="337"/>
    </location>
</feature>
<feature type="transmembrane region" description="Helical" evidence="18">
    <location>
        <begin position="650"/>
        <end position="678"/>
    </location>
</feature>
<dbReference type="InterPro" id="IPR001508">
    <property type="entry name" value="Iono_Glu_rcpt_met"/>
</dbReference>
<evidence type="ECO:0000259" key="20">
    <source>
        <dbReference type="SMART" id="SM00918"/>
    </source>
</evidence>
<dbReference type="GeneID" id="109468466"/>
<dbReference type="GO" id="GO:0045211">
    <property type="term" value="C:postsynaptic membrane"/>
    <property type="evidence" value="ECO:0007669"/>
    <property type="project" value="UniProtKB-SubCell"/>
</dbReference>
<feature type="disulfide bond" evidence="17">
    <location>
        <begin position="577"/>
        <end position="631"/>
    </location>
</feature>
<dbReference type="AlphaFoldDB" id="A0A6P4YKN9"/>
<feature type="domain" description="Ionotropic glutamate receptor C-terminal" evidence="19">
    <location>
        <begin position="266"/>
        <end position="628"/>
    </location>
</feature>
<keyword evidence="4 18" id="KW-0812">Transmembrane</keyword>
<feature type="binding site" evidence="15">
    <location>
        <position position="353"/>
    </location>
    <ligand>
        <name>L-glutamate</name>
        <dbReference type="ChEBI" id="CHEBI:29985"/>
    </ligand>
</feature>
<keyword evidence="9" id="KW-0675">Receptor</keyword>
<feature type="transmembrane region" description="Helical" evidence="18">
    <location>
        <begin position="464"/>
        <end position="486"/>
    </location>
</feature>
<dbReference type="PRINTS" id="PR00177">
    <property type="entry name" value="NMDARECEPTOR"/>
</dbReference>
<dbReference type="FunFam" id="1.10.287.70:FF:000143">
    <property type="entry name" value="Probable glutamate receptor"/>
    <property type="match status" value="1"/>
</dbReference>
<dbReference type="FunFam" id="3.40.190.10:FF:000638">
    <property type="entry name" value="Uncharacterized protein"/>
    <property type="match status" value="1"/>
</dbReference>
<dbReference type="Gene3D" id="1.10.287.70">
    <property type="match status" value="1"/>
</dbReference>
<feature type="binding site" evidence="15">
    <location>
        <position position="563"/>
    </location>
    <ligand>
        <name>L-glutamate</name>
        <dbReference type="ChEBI" id="CHEBI:29985"/>
    </ligand>
</feature>
<proteinExistence type="predicted"/>
<evidence type="ECO:0000256" key="3">
    <source>
        <dbReference type="ARBA" id="ARBA00022475"/>
    </source>
</evidence>
<evidence type="ECO:0000256" key="10">
    <source>
        <dbReference type="ARBA" id="ARBA00023180"/>
    </source>
</evidence>
<dbReference type="InterPro" id="IPR019594">
    <property type="entry name" value="Glu/Gly-bd"/>
</dbReference>
<evidence type="ECO:0000256" key="6">
    <source>
        <dbReference type="ARBA" id="ARBA00023018"/>
    </source>
</evidence>
<dbReference type="Pfam" id="PF00060">
    <property type="entry name" value="Lig_chan"/>
    <property type="match status" value="1"/>
</dbReference>
<evidence type="ECO:0000256" key="12">
    <source>
        <dbReference type="ARBA" id="ARBA00023286"/>
    </source>
</evidence>
<dbReference type="SUPFAM" id="SSF53850">
    <property type="entry name" value="Periplasmic binding protein-like II"/>
    <property type="match status" value="1"/>
</dbReference>
<dbReference type="SMART" id="SM00918">
    <property type="entry name" value="Lig_chan-Glu_bd"/>
    <property type="match status" value="1"/>
</dbReference>
<accession>A0A6P4YKN9</accession>
<keyword evidence="17" id="KW-1015">Disulfide bond</keyword>
<evidence type="ECO:0000256" key="15">
    <source>
        <dbReference type="PIRSR" id="PIRSR601508-1"/>
    </source>
</evidence>
<feature type="binding site" evidence="15">
    <location>
        <position position="348"/>
    </location>
    <ligand>
        <name>L-glutamate</name>
        <dbReference type="ChEBI" id="CHEBI:29985"/>
    </ligand>
</feature>
<evidence type="ECO:0000256" key="8">
    <source>
        <dbReference type="ARBA" id="ARBA00023136"/>
    </source>
</evidence>
<evidence type="ECO:0000256" key="4">
    <source>
        <dbReference type="ARBA" id="ARBA00022692"/>
    </source>
</evidence>
<evidence type="ECO:0000256" key="2">
    <source>
        <dbReference type="ARBA" id="ARBA00022448"/>
    </source>
</evidence>
<evidence type="ECO:0000313" key="22">
    <source>
        <dbReference type="RefSeq" id="XP_019622269.1"/>
    </source>
</evidence>
<dbReference type="FunFam" id="3.40.190.10:FF:000024">
    <property type="entry name" value="Glutamate receptor, ionotropic, delta 1"/>
    <property type="match status" value="1"/>
</dbReference>
<evidence type="ECO:0000256" key="17">
    <source>
        <dbReference type="PIRSR" id="PIRSR601508-3"/>
    </source>
</evidence>
<keyword evidence="2" id="KW-0813">Transport</keyword>
<dbReference type="Pfam" id="PF10613">
    <property type="entry name" value="Lig_chan-Glu_bd"/>
    <property type="match status" value="1"/>
</dbReference>
<dbReference type="InterPro" id="IPR015683">
    <property type="entry name" value="Ionotropic_Glu_rcpt"/>
</dbReference>
<feature type="binding site" evidence="15">
    <location>
        <position position="346"/>
    </location>
    <ligand>
        <name>L-glutamate</name>
        <dbReference type="ChEBI" id="CHEBI:29985"/>
    </ligand>
</feature>
<evidence type="ECO:0000256" key="1">
    <source>
        <dbReference type="ARBA" id="ARBA00004651"/>
    </source>
</evidence>
<feature type="site" description="Interaction with the cone snail toxin Con-ikot-ikot" evidence="16">
    <location>
        <position position="520"/>
    </location>
</feature>
<protein>
    <submittedName>
        <fullName evidence="22">Glutamate receptor ionotropic, kainate 2-like</fullName>
    </submittedName>
</protein>
<dbReference type="Proteomes" id="UP000515135">
    <property type="component" value="Unplaced"/>
</dbReference>
<keyword evidence="6" id="KW-0770">Synapse</keyword>
<reference evidence="22" key="1">
    <citation type="submission" date="2025-08" db="UniProtKB">
        <authorList>
            <consortium name="RefSeq"/>
        </authorList>
    </citation>
    <scope>IDENTIFICATION</scope>
    <source>
        <tissue evidence="22">Gonad</tissue>
    </source>
</reference>
<name>A0A6P4YKN9_BRABE</name>
<dbReference type="KEGG" id="bbel:109468466"/>
<keyword evidence="12" id="KW-1071">Ligand-gated ion channel</keyword>
<evidence type="ECO:0000256" key="5">
    <source>
        <dbReference type="ARBA" id="ARBA00022989"/>
    </source>
</evidence>
<sequence length="711" mass="79542">MNVGYADDVTLSRTLSVALADQDKTVEDESSHLNSWAEDNKMTLNGGKSLLLQICFSRSVPIPPTITLGGQPVPSVDCAKGLGFLIDKDLTFNEQVNSMISNASRRLHYLRLLTKQGTSVTDLIQIYLALVRPVLEYGHVLLVGCSKEQELAIERVQRRALRIISLGGRRSVPDLPTLKSRREDAAVHLFQRMLQEDHPLHDLVPPSRSAPLMISSAASVVASTKSPSVLLTKLQLEVNSRRQNGLEITRRQQYIDSGDYLLKGKTLKAVTVLEEPYATKKITDEGTDFHGFVIDIVKELSSSLGFSYELYVSPDGKYGAPKENNTQWSGVIGEIMSGRADVAVAPVTISSEREQVVDFTNPFMDLGAGLLMKKPEPEGTSIFAFLQPFKGTVWFSILGALLGTAILLYVTSRLRFKCDIGDQNYYNDRKFNFKNSLWLTYWSIVRKGGEPAPRSLPSRILAGAWWFFTLIVISTYTANLTAFLTVKRLVSPIKSIDDLASQNSIPFGVTQETFLYSFFKGQVDTGSVYERMWDSMQTTEMFPPSSMKGVEWVREERYVLIEETPFLEYTVRTDQNCELMLLGKPFLFKGYGFATRRGSAIKKELSVGILKLQESGKMSELRDKWWPKDGCPLDGQSSNVNEASALGLDIFLGVFYVLGAAAILAVIVTAVQVIYYRFCNFGEKLKKMNSNRRTSLKNHVLRRQSTDVNLH</sequence>
<dbReference type="GO" id="GO:0015276">
    <property type="term" value="F:ligand-gated monoatomic ion channel activity"/>
    <property type="evidence" value="ECO:0007669"/>
    <property type="project" value="InterPro"/>
</dbReference>
<evidence type="ECO:0000259" key="19">
    <source>
        <dbReference type="SMART" id="SM00079"/>
    </source>
</evidence>
<dbReference type="GO" id="GO:0038023">
    <property type="term" value="F:signaling receptor activity"/>
    <property type="evidence" value="ECO:0007669"/>
    <property type="project" value="InterPro"/>
</dbReference>
<evidence type="ECO:0000256" key="14">
    <source>
        <dbReference type="ARBA" id="ARBA00034100"/>
    </source>
</evidence>
<feature type="site" description="Crucial to convey clamshell closure to channel opening" evidence="16">
    <location>
        <position position="493"/>
    </location>
</feature>
<dbReference type="Gene3D" id="3.40.190.10">
    <property type="entry name" value="Periplasmic binding protein-like II"/>
    <property type="match status" value="2"/>
</dbReference>
<keyword evidence="7" id="KW-0406">Ion transport</keyword>
<keyword evidence="21" id="KW-1185">Reference proteome</keyword>
<evidence type="ECO:0000256" key="9">
    <source>
        <dbReference type="ARBA" id="ARBA00023170"/>
    </source>
</evidence>
<evidence type="ECO:0000256" key="16">
    <source>
        <dbReference type="PIRSR" id="PIRSR601508-2"/>
    </source>
</evidence>
<keyword evidence="3" id="KW-1003">Cell membrane</keyword>
<feature type="site" description="Interaction with the cone snail toxin Con-ikot-ikot" evidence="16">
    <location>
        <position position="611"/>
    </location>
</feature>
<evidence type="ECO:0000256" key="18">
    <source>
        <dbReference type="SAM" id="Phobius"/>
    </source>
</evidence>
<keyword evidence="5 18" id="KW-1133">Transmembrane helix</keyword>
<evidence type="ECO:0000256" key="7">
    <source>
        <dbReference type="ARBA" id="ARBA00023065"/>
    </source>
</evidence>
<dbReference type="PANTHER" id="PTHR18966">
    <property type="entry name" value="IONOTROPIC GLUTAMATE RECEPTOR"/>
    <property type="match status" value="1"/>
</dbReference>
<gene>
    <name evidence="22" type="primary">LOC109468466</name>
</gene>
<feature type="transmembrane region" description="Helical" evidence="18">
    <location>
        <begin position="391"/>
        <end position="410"/>
    </location>
</feature>
<evidence type="ECO:0000256" key="13">
    <source>
        <dbReference type="ARBA" id="ARBA00023303"/>
    </source>
</evidence>
<dbReference type="InterPro" id="IPR001320">
    <property type="entry name" value="Iontro_rcpt_C"/>
</dbReference>
<keyword evidence="8 18" id="KW-0472">Membrane</keyword>
<keyword evidence="13" id="KW-0407">Ion channel</keyword>
<evidence type="ECO:0000256" key="11">
    <source>
        <dbReference type="ARBA" id="ARBA00023257"/>
    </source>
</evidence>
<comment type="subcellular location">
    <subcellularLocation>
        <location evidence="1">Cell membrane</location>
        <topology evidence="1">Multi-pass membrane protein</topology>
    </subcellularLocation>
    <subcellularLocation>
        <location evidence="14">Postsynaptic cell membrane</location>
    </subcellularLocation>
</comment>
<dbReference type="OrthoDB" id="5984008at2759"/>
<dbReference type="RefSeq" id="XP_019622269.1">
    <property type="nucleotide sequence ID" value="XM_019766710.1"/>
</dbReference>